<accession>V6LCA1</accession>
<feature type="transmembrane region" description="Helical" evidence="7">
    <location>
        <begin position="459"/>
        <end position="483"/>
    </location>
</feature>
<organism evidence="8">
    <name type="scientific">Spironucleus salmonicida</name>
    <dbReference type="NCBI Taxonomy" id="348837"/>
    <lineage>
        <taxon>Eukaryota</taxon>
        <taxon>Metamonada</taxon>
        <taxon>Diplomonadida</taxon>
        <taxon>Hexamitidae</taxon>
        <taxon>Hexamitinae</taxon>
        <taxon>Spironucleus</taxon>
    </lineage>
</organism>
<evidence type="ECO:0000256" key="1">
    <source>
        <dbReference type="ARBA" id="ARBA00004651"/>
    </source>
</evidence>
<feature type="transmembrane region" description="Helical" evidence="7">
    <location>
        <begin position="428"/>
        <end position="447"/>
    </location>
</feature>
<dbReference type="VEuPathDB" id="GiardiaDB:SS50377_22409"/>
<evidence type="ECO:0000256" key="3">
    <source>
        <dbReference type="ARBA" id="ARBA00022692"/>
    </source>
</evidence>
<keyword evidence="5 7" id="KW-0472">Membrane</keyword>
<name>V6LCA1_9EUKA</name>
<comment type="subcellular location">
    <subcellularLocation>
        <location evidence="1">Cell membrane</location>
        <topology evidence="1">Multi-pass membrane protein</topology>
    </subcellularLocation>
</comment>
<gene>
    <name evidence="8" type="ORF">SS50377_18406</name>
    <name evidence="9" type="ORF">SS50377_22409</name>
</gene>
<evidence type="ECO:0000313" key="9">
    <source>
        <dbReference type="EMBL" id="KAH0574794.1"/>
    </source>
</evidence>
<dbReference type="EMBL" id="KI546166">
    <property type="protein sequence ID" value="EST42097.1"/>
    <property type="molecule type" value="Genomic_DNA"/>
</dbReference>
<proteinExistence type="predicted"/>
<dbReference type="PANTHER" id="PTHR43823">
    <property type="entry name" value="SPORULATION PROTEIN YKVU"/>
    <property type="match status" value="1"/>
</dbReference>
<evidence type="ECO:0000256" key="7">
    <source>
        <dbReference type="SAM" id="Phobius"/>
    </source>
</evidence>
<feature type="compositionally biased region" description="Basic residues" evidence="6">
    <location>
        <begin position="496"/>
        <end position="508"/>
    </location>
</feature>
<dbReference type="Proteomes" id="UP000018208">
    <property type="component" value="Unassembled WGS sequence"/>
</dbReference>
<feature type="transmembrane region" description="Helical" evidence="7">
    <location>
        <begin position="358"/>
        <end position="382"/>
    </location>
</feature>
<feature type="transmembrane region" description="Helical" evidence="7">
    <location>
        <begin position="402"/>
        <end position="421"/>
    </location>
</feature>
<reference evidence="8 9" key="1">
    <citation type="journal article" date="2014" name="PLoS Genet.">
        <title>The Genome of Spironucleus salmonicida Highlights a Fish Pathogen Adapted to Fluctuating Environments.</title>
        <authorList>
            <person name="Xu F."/>
            <person name="Jerlstrom-Hultqvist J."/>
            <person name="Einarsson E."/>
            <person name="Astvaldsson A."/>
            <person name="Svard S.G."/>
            <person name="Andersson J.O."/>
        </authorList>
    </citation>
    <scope>NUCLEOTIDE SEQUENCE</scope>
    <source>
        <strain evidence="9">ATCC 50377</strain>
    </source>
</reference>
<feature type="transmembrane region" description="Helical" evidence="7">
    <location>
        <begin position="174"/>
        <end position="195"/>
    </location>
</feature>
<keyword evidence="2" id="KW-1003">Cell membrane</keyword>
<dbReference type="AlphaFoldDB" id="V6LCA1"/>
<evidence type="ECO:0000256" key="4">
    <source>
        <dbReference type="ARBA" id="ARBA00022989"/>
    </source>
</evidence>
<dbReference type="PANTHER" id="PTHR43823:SF3">
    <property type="entry name" value="MULTIDRUG EXPORT PROTEIN MEPA"/>
    <property type="match status" value="1"/>
</dbReference>
<dbReference type="EMBL" id="AUWU02000003">
    <property type="protein sequence ID" value="KAH0574794.1"/>
    <property type="molecule type" value="Genomic_DNA"/>
</dbReference>
<evidence type="ECO:0000256" key="6">
    <source>
        <dbReference type="SAM" id="MobiDB-lite"/>
    </source>
</evidence>
<evidence type="ECO:0000313" key="8">
    <source>
        <dbReference type="EMBL" id="EST42097.1"/>
    </source>
</evidence>
<feature type="transmembrane region" description="Helical" evidence="7">
    <location>
        <begin position="28"/>
        <end position="50"/>
    </location>
</feature>
<keyword evidence="4 7" id="KW-1133">Transmembrane helix</keyword>
<keyword evidence="10" id="KW-1185">Reference proteome</keyword>
<feature type="transmembrane region" description="Helical" evidence="7">
    <location>
        <begin position="143"/>
        <end position="162"/>
    </location>
</feature>
<dbReference type="InterPro" id="IPR051327">
    <property type="entry name" value="MATE_MepA_subfamily"/>
</dbReference>
<feature type="transmembrane region" description="Helical" evidence="7">
    <location>
        <begin position="62"/>
        <end position="89"/>
    </location>
</feature>
<evidence type="ECO:0000256" key="5">
    <source>
        <dbReference type="ARBA" id="ARBA00023136"/>
    </source>
</evidence>
<feature type="region of interest" description="Disordered" evidence="6">
    <location>
        <begin position="493"/>
        <end position="518"/>
    </location>
</feature>
<evidence type="ECO:0000313" key="10">
    <source>
        <dbReference type="Proteomes" id="UP000018208"/>
    </source>
</evidence>
<keyword evidence="3 7" id="KW-0812">Transmembrane</keyword>
<feature type="transmembrane region" description="Helical" evidence="7">
    <location>
        <begin position="216"/>
        <end position="239"/>
    </location>
</feature>
<feature type="transmembrane region" description="Helical" evidence="7">
    <location>
        <begin position="109"/>
        <end position="131"/>
    </location>
</feature>
<protein>
    <submittedName>
        <fullName evidence="8">Transmembrane domain-containing protein</fullName>
    </submittedName>
</protein>
<dbReference type="GO" id="GO:0005886">
    <property type="term" value="C:plasma membrane"/>
    <property type="evidence" value="ECO:0007669"/>
    <property type="project" value="UniProtKB-SubCell"/>
</dbReference>
<evidence type="ECO:0000256" key="2">
    <source>
        <dbReference type="ARBA" id="ARBA00022475"/>
    </source>
</evidence>
<reference evidence="9" key="2">
    <citation type="submission" date="2020-12" db="EMBL/GenBank/DDBJ databases">
        <title>New Spironucleus salmonicida genome in near-complete chromosomes.</title>
        <authorList>
            <person name="Xu F."/>
            <person name="Kurt Z."/>
            <person name="Jimenez-Gonzalez A."/>
            <person name="Astvaldsson A."/>
            <person name="Andersson J.O."/>
            <person name="Svard S.G."/>
        </authorList>
    </citation>
    <scope>NUCLEOTIDE SEQUENCE</scope>
    <source>
        <strain evidence="9">ATCC 50377</strain>
    </source>
</reference>
<feature type="transmembrane region" description="Helical" evidence="7">
    <location>
        <begin position="272"/>
        <end position="294"/>
    </location>
</feature>
<sequence>MTDNPDVVKSELSTHGVFLTTHNVLKMLFSYGVPFIISGICQVFIDYISAYFQISLFGMSFIIAYASTIPMLNIFTMVMPMAITTYFQIKTGWLLSQHKTELAAEQYEYYTRSALILAIIFTVGFASWSTFQINTFKIGAQFQTNYIVQLVFGFFVNTWNFSQSGRYNMESRRLLVFARGLITTIIFAAIESFCYNFFFGKFGEESKLESNWPTTLAYCLTQLICTTWNILLSAGYTALGVTTKEVFKNSLKELYSPKKFFSKESLKSVGQYTIYGLVMSILNMALPLAVLLCVQSIQTTFISETDIFNGITDIFIFYYFGSVFRVIPYSINQAFVQASIVCMKLNRWARIREMILKGFIIALVFNGIIALLFVFLPIIDVFIGTNKEFQAYKINGRMQEAILYSAIVGAGQILTELALSLSVIQNHFIVSVLIAIGKIIQAILSSYNLKKNNGDKADYLLVLLFTECNSIGTSLIFLIMYFIKFKFFCKEEGGNKKKSKSKGSTQKKKNADEILANE</sequence>